<feature type="compositionally biased region" description="Polar residues" evidence="13">
    <location>
        <begin position="1"/>
        <end position="10"/>
    </location>
</feature>
<dbReference type="FunFam" id="1.10.10.41:FF:000001">
    <property type="entry name" value="DNA topoisomerase I"/>
    <property type="match status" value="1"/>
</dbReference>
<dbReference type="Proteomes" id="UP001370490">
    <property type="component" value="Unassembled WGS sequence"/>
</dbReference>
<dbReference type="PANTHER" id="PTHR10290">
    <property type="entry name" value="DNA TOPOISOMERASE I"/>
    <property type="match status" value="1"/>
</dbReference>
<evidence type="ECO:0000256" key="4">
    <source>
        <dbReference type="ARBA" id="ARBA00022553"/>
    </source>
</evidence>
<feature type="compositionally biased region" description="Low complexity" evidence="13">
    <location>
        <begin position="167"/>
        <end position="179"/>
    </location>
</feature>
<dbReference type="CDD" id="cd00659">
    <property type="entry name" value="Topo_IB_C"/>
    <property type="match status" value="1"/>
</dbReference>
<feature type="compositionally biased region" description="Polar residues" evidence="13">
    <location>
        <begin position="115"/>
        <end position="138"/>
    </location>
</feature>
<dbReference type="GO" id="GO:0006265">
    <property type="term" value="P:DNA topological change"/>
    <property type="evidence" value="ECO:0007669"/>
    <property type="project" value="UniProtKB-UniRule"/>
</dbReference>
<dbReference type="GO" id="GO:0007059">
    <property type="term" value="P:chromosome segregation"/>
    <property type="evidence" value="ECO:0007669"/>
    <property type="project" value="TreeGrafter"/>
</dbReference>
<feature type="region of interest" description="Disordered" evidence="13">
    <location>
        <begin position="350"/>
        <end position="370"/>
    </location>
</feature>
<dbReference type="EMBL" id="JBAMMX010000012">
    <property type="protein sequence ID" value="KAK6930461.1"/>
    <property type="molecule type" value="Genomic_DNA"/>
</dbReference>
<feature type="active site" description="O-(3'-phospho-DNA)-tyrosine intermediate" evidence="10">
    <location>
        <position position="873"/>
    </location>
</feature>
<keyword evidence="9" id="KW-0539">Nucleus</keyword>
<evidence type="ECO:0000256" key="1">
    <source>
        <dbReference type="ARBA" id="ARBA00000213"/>
    </source>
</evidence>
<comment type="similarity">
    <text evidence="3 10 11">Belongs to the type IB topoisomerase family.</text>
</comment>
<protein>
    <recommendedName>
        <fullName evidence="11">DNA topoisomerase I</fullName>
        <ecNumber evidence="11">5.6.2.1</ecNumber>
    </recommendedName>
    <alternativeName>
        <fullName evidence="11">DNA topoisomerase 1</fullName>
    </alternativeName>
</protein>
<dbReference type="Gene3D" id="1.10.10.41">
    <property type="entry name" value="Yeast DNA topoisomerase - domain 1"/>
    <property type="match status" value="1"/>
</dbReference>
<evidence type="ECO:0000256" key="10">
    <source>
        <dbReference type="PROSITE-ProRule" id="PRU01382"/>
    </source>
</evidence>
<keyword evidence="7 10" id="KW-0238">DNA-binding</keyword>
<name>A0AAN8VIL9_9MAGN</name>
<dbReference type="GO" id="GO:0005730">
    <property type="term" value="C:nucleolus"/>
    <property type="evidence" value="ECO:0007669"/>
    <property type="project" value="TreeGrafter"/>
</dbReference>
<dbReference type="PROSITE" id="PS00176">
    <property type="entry name" value="TOPO_IB_1"/>
    <property type="match status" value="1"/>
</dbReference>
<dbReference type="InterPro" id="IPR013500">
    <property type="entry name" value="TopoI_cat_euk"/>
</dbReference>
<dbReference type="Pfam" id="PF01028">
    <property type="entry name" value="Topoisom_I"/>
    <property type="match status" value="1"/>
</dbReference>
<sequence length="926" mass="102594">MSVQACSNSVFDDDDDGPVIFKRSSTVSKKNKSNSEVKKSSSQKNDGKLERQVPSGPVSISQKNKEPSPKPSVVKSPVTGTKASTSSGSVSPLKSPVTGTKASTSGKVSPLKSPVVNSKASVSAADQSKQSLKQNISSVKKEEKHLVKSSAEPENDSADSEDDKPLSSRLSSGLLKGSSNNVDKGATASPGSSMIPKSKLSLKRPSDDSDDEKPLSSKFQLKPHTGTSASKVSDDEDEKPLASKLRLNGSSAKAAQPGKSNMKDNKRPLDAVSSLGQSSVKKPKVESSIPTKVKSVSVKSEPKLEDDDQIPIAQRMKKAGTGTKPLPTKQKVTKVVSTPPKKTIMKTKKVTKTSKYSKSTKVPPSSGEGQKWTTLVHNGVIFPPPYKPHGIKMLYKGEPVDLTPEQEEVATMFAVMKDTDYATKEKFIENFMTDWKKILGKNHIIKEFKYCDFTPIYEWHQREKEKKKQMTSEEKKAFKEEKLKQEEKYMWAIVDGVKEKVGNFRVEPPGLFRGRGEHPKMGKLKKRILPSDITINIGKGVPVPECPIPGQSWKEVKHDNTVTWLAFWNDPINPREFKYVFLAASSSLKGQSDKEKYEKARKLKDYIHTIRVNYTKDFTSKDLTKRQIAVATYLIDKLALRAGNEKDDDEADTVGCCTLKVENVNLIPSNSLEFDFLGKDSIKYHNIVEVEPPVYKAIGQFKTGKSDGDDLFDKLDTSKLNAHLKELMPGLTAKVFRTYNASITLDEMLHKETRVGDVAEKLVVYNSANKEVAIICNHQRSVSKSHSAQMSRLTEKINELKDVLDGLKVDLSRAKKGKAPLKDANGKPKRNLAPEALERKIAQTNAKIEKMERDMQTKEDLKTVALGTSKINYLDPRISVAWCKRHEVPIEKIFNKSLLAKFAWAMDTQLLTMIKGIPSRVCLSSQ</sequence>
<comment type="function">
    <text evidence="11">Releases the supercoiling and torsional tension of DNA introduced during the DNA replication and transcription by transiently cleaving and rejoining one strand of the DNA duplex. Introduces a single-strand break via transesterification at the specific target site 5'-[CT]CCTTp site in duplex DNA. The scissile phosphodiester is attacked by the catalytic tyrosine of the enzyme, resulting in the formation of a DNA-(3'-phosphotyrosyl)-enzyme intermediate and the expulsion of a 5'-OH DNA strand. The free DNA strand then undergoes passage around the unbroken strand thus removing DNA supercoils. Finally, in the religation step, the DNA 5'-OH attacks the covalent intermediate to expel the active-site tyrosine and restore the DNA phosphodiester backbone.</text>
</comment>
<dbReference type="InterPro" id="IPR013034">
    <property type="entry name" value="DNA_topo_DNA_db_N_dom1"/>
</dbReference>
<feature type="coiled-coil region" evidence="12">
    <location>
        <begin position="461"/>
        <end position="488"/>
    </location>
</feature>
<dbReference type="FunFam" id="3.90.15.10:FF:000003">
    <property type="entry name" value="DNA topoisomerase I"/>
    <property type="match status" value="1"/>
</dbReference>
<dbReference type="InterPro" id="IPR018521">
    <property type="entry name" value="TopoIB_AS"/>
</dbReference>
<feature type="domain" description="DNA topoisomerase I eukaryotic-type" evidence="14">
    <location>
        <begin position="511"/>
        <end position="887"/>
    </location>
</feature>
<dbReference type="AlphaFoldDB" id="A0AAN8VIL9"/>
<feature type="compositionally biased region" description="Low complexity" evidence="13">
    <location>
        <begin position="353"/>
        <end position="366"/>
    </location>
</feature>
<dbReference type="SMART" id="SM00435">
    <property type="entry name" value="TOPEUc"/>
    <property type="match status" value="1"/>
</dbReference>
<dbReference type="Gene3D" id="3.90.15.10">
    <property type="entry name" value="Topoisomerase I, Chain A, domain 3"/>
    <property type="match status" value="1"/>
</dbReference>
<evidence type="ECO:0000313" key="15">
    <source>
        <dbReference type="EMBL" id="KAK6930461.1"/>
    </source>
</evidence>
<feature type="coiled-coil region" evidence="12">
    <location>
        <begin position="834"/>
        <end position="861"/>
    </location>
</feature>
<evidence type="ECO:0000259" key="14">
    <source>
        <dbReference type="SMART" id="SM00435"/>
    </source>
</evidence>
<dbReference type="PROSITE" id="PS52038">
    <property type="entry name" value="TOPO_IB_2"/>
    <property type="match status" value="1"/>
</dbReference>
<dbReference type="InterPro" id="IPR013499">
    <property type="entry name" value="TopoI_euk"/>
</dbReference>
<evidence type="ECO:0000256" key="6">
    <source>
        <dbReference type="ARBA" id="ARBA00023054"/>
    </source>
</evidence>
<dbReference type="Pfam" id="PF02919">
    <property type="entry name" value="Topoisom_I_N"/>
    <property type="match status" value="1"/>
</dbReference>
<dbReference type="PANTHER" id="PTHR10290:SF23">
    <property type="entry name" value="DNA TOPOISOMERASE 1 BETA"/>
    <property type="match status" value="1"/>
</dbReference>
<dbReference type="SUPFAM" id="SSF56349">
    <property type="entry name" value="DNA breaking-rejoining enzymes"/>
    <property type="match status" value="1"/>
</dbReference>
<feature type="compositionally biased region" description="Basic and acidic residues" evidence="13">
    <location>
        <begin position="33"/>
        <end position="51"/>
    </location>
</feature>
<keyword evidence="4" id="KW-0597">Phosphoprotein</keyword>
<evidence type="ECO:0000313" key="16">
    <source>
        <dbReference type="Proteomes" id="UP001370490"/>
    </source>
</evidence>
<evidence type="ECO:0000256" key="13">
    <source>
        <dbReference type="SAM" id="MobiDB-lite"/>
    </source>
</evidence>
<dbReference type="GO" id="GO:0006260">
    <property type="term" value="P:DNA replication"/>
    <property type="evidence" value="ECO:0007669"/>
    <property type="project" value="TreeGrafter"/>
</dbReference>
<feature type="compositionally biased region" description="Basic and acidic residues" evidence="13">
    <location>
        <begin position="204"/>
        <end position="215"/>
    </location>
</feature>
<proteinExistence type="inferred from homology"/>
<dbReference type="FunFam" id="2.170.11.10:FF:000001">
    <property type="entry name" value="DNA topoisomerase I"/>
    <property type="match status" value="1"/>
</dbReference>
<dbReference type="Gene3D" id="2.170.11.10">
    <property type="entry name" value="DNA Topoisomerase I, domain 2"/>
    <property type="match status" value="1"/>
</dbReference>
<dbReference type="GO" id="GO:0003677">
    <property type="term" value="F:DNA binding"/>
    <property type="evidence" value="ECO:0007669"/>
    <property type="project" value="UniProtKB-UniRule"/>
</dbReference>
<organism evidence="15 16">
    <name type="scientific">Dillenia turbinata</name>
    <dbReference type="NCBI Taxonomy" id="194707"/>
    <lineage>
        <taxon>Eukaryota</taxon>
        <taxon>Viridiplantae</taxon>
        <taxon>Streptophyta</taxon>
        <taxon>Embryophyta</taxon>
        <taxon>Tracheophyta</taxon>
        <taxon>Spermatophyta</taxon>
        <taxon>Magnoliopsida</taxon>
        <taxon>eudicotyledons</taxon>
        <taxon>Gunneridae</taxon>
        <taxon>Pentapetalae</taxon>
        <taxon>Dilleniales</taxon>
        <taxon>Dilleniaceae</taxon>
        <taxon>Dillenia</taxon>
    </lineage>
</organism>
<dbReference type="InterPro" id="IPR008336">
    <property type="entry name" value="TopoI_DNA-bd_euk"/>
</dbReference>
<keyword evidence="8 10" id="KW-0413">Isomerase</keyword>
<dbReference type="InterPro" id="IPR014727">
    <property type="entry name" value="TopoI_cat_a/b-sub_euk"/>
</dbReference>
<dbReference type="FunFam" id="1.10.132.10:FF:000002">
    <property type="entry name" value="DNA topoisomerase I"/>
    <property type="match status" value="1"/>
</dbReference>
<feature type="compositionally biased region" description="Polar residues" evidence="13">
    <location>
        <begin position="79"/>
        <end position="107"/>
    </location>
</feature>
<dbReference type="GO" id="GO:0003917">
    <property type="term" value="F:DNA topoisomerase type I (single strand cut, ATP-independent) activity"/>
    <property type="evidence" value="ECO:0007669"/>
    <property type="project" value="UniProtKB-UniRule"/>
</dbReference>
<dbReference type="InterPro" id="IPR025834">
    <property type="entry name" value="TopoI_C_dom"/>
</dbReference>
<evidence type="ECO:0000256" key="9">
    <source>
        <dbReference type="ARBA" id="ARBA00023242"/>
    </source>
</evidence>
<dbReference type="InterPro" id="IPR011010">
    <property type="entry name" value="DNA_brk_join_enz"/>
</dbReference>
<keyword evidence="5 10" id="KW-0799">Topoisomerase</keyword>
<comment type="caution">
    <text evidence="15">The sequence shown here is derived from an EMBL/GenBank/DDBJ whole genome shotgun (WGS) entry which is preliminary data.</text>
</comment>
<keyword evidence="6 12" id="KW-0175">Coiled coil</keyword>
<dbReference type="SUPFAM" id="SSF56741">
    <property type="entry name" value="Eukaryotic DNA topoisomerase I, N-terminal DNA-binding fragment"/>
    <property type="match status" value="1"/>
</dbReference>
<evidence type="ECO:0000256" key="5">
    <source>
        <dbReference type="ARBA" id="ARBA00023029"/>
    </source>
</evidence>
<accession>A0AAN8VIL9</accession>
<dbReference type="Gene3D" id="1.10.132.10">
    <property type="match status" value="1"/>
</dbReference>
<feature type="region of interest" description="Disordered" evidence="13">
    <location>
        <begin position="1"/>
        <end position="312"/>
    </location>
</feature>
<keyword evidence="16" id="KW-1185">Reference proteome</keyword>
<evidence type="ECO:0000256" key="12">
    <source>
        <dbReference type="SAM" id="Coils"/>
    </source>
</evidence>
<dbReference type="EC" id="5.6.2.1" evidence="11"/>
<evidence type="ECO:0000256" key="2">
    <source>
        <dbReference type="ARBA" id="ARBA00004123"/>
    </source>
</evidence>
<evidence type="ECO:0000256" key="3">
    <source>
        <dbReference type="ARBA" id="ARBA00006645"/>
    </source>
</evidence>
<reference evidence="15 16" key="1">
    <citation type="submission" date="2023-12" db="EMBL/GenBank/DDBJ databases">
        <title>A high-quality genome assembly for Dillenia turbinata (Dilleniales).</title>
        <authorList>
            <person name="Chanderbali A."/>
        </authorList>
    </citation>
    <scope>NUCLEOTIDE SEQUENCE [LARGE SCALE GENOMIC DNA]</scope>
    <source>
        <strain evidence="15">LSX21</strain>
        <tissue evidence="15">Leaf</tissue>
    </source>
</reference>
<dbReference type="InterPro" id="IPR014711">
    <property type="entry name" value="TopoI_cat_a-hlx-sub_euk"/>
</dbReference>
<dbReference type="GO" id="GO:0005694">
    <property type="term" value="C:chromosome"/>
    <property type="evidence" value="ECO:0007669"/>
    <property type="project" value="InterPro"/>
</dbReference>
<feature type="compositionally biased region" description="Acidic residues" evidence="13">
    <location>
        <begin position="153"/>
        <end position="162"/>
    </location>
</feature>
<comment type="catalytic activity">
    <reaction evidence="1 10 11">
        <text>ATP-independent breakage of single-stranded DNA, followed by passage and rejoining.</text>
        <dbReference type="EC" id="5.6.2.1"/>
    </reaction>
</comment>
<dbReference type="PRINTS" id="PR00416">
    <property type="entry name" value="EUTPISMRASEI"/>
</dbReference>
<evidence type="ECO:0000256" key="7">
    <source>
        <dbReference type="ARBA" id="ARBA00023125"/>
    </source>
</evidence>
<dbReference type="InterPro" id="IPR051062">
    <property type="entry name" value="Topoisomerase_IB"/>
</dbReference>
<dbReference type="InterPro" id="IPR013030">
    <property type="entry name" value="DNA_topo_DNA_db_N_dom2"/>
</dbReference>
<gene>
    <name evidence="15" type="ORF">RJ641_004555</name>
</gene>
<dbReference type="Pfam" id="PF14370">
    <property type="entry name" value="Topo_C_assoc"/>
    <property type="match status" value="1"/>
</dbReference>
<feature type="coiled-coil region" evidence="12">
    <location>
        <begin position="783"/>
        <end position="810"/>
    </location>
</feature>
<evidence type="ECO:0000256" key="11">
    <source>
        <dbReference type="RuleBase" id="RU365101"/>
    </source>
</evidence>
<comment type="subcellular location">
    <subcellularLocation>
        <location evidence="2">Nucleus</location>
    </subcellularLocation>
</comment>
<evidence type="ECO:0000256" key="8">
    <source>
        <dbReference type="ARBA" id="ARBA00023235"/>
    </source>
</evidence>
<dbReference type="InterPro" id="IPR036202">
    <property type="entry name" value="TopoI_DNA-bd_euk_N_sf"/>
</dbReference>
<dbReference type="InterPro" id="IPR001631">
    <property type="entry name" value="TopoI"/>
</dbReference>